<protein>
    <submittedName>
        <fullName evidence="2">Uncharacterized protein</fullName>
    </submittedName>
</protein>
<proteinExistence type="predicted"/>
<evidence type="ECO:0000313" key="3">
    <source>
        <dbReference type="Proteomes" id="UP001187192"/>
    </source>
</evidence>
<name>A0AA88EJ41_FICCA</name>
<feature type="compositionally biased region" description="Basic residues" evidence="1">
    <location>
        <begin position="79"/>
        <end position="90"/>
    </location>
</feature>
<feature type="compositionally biased region" description="Basic and acidic residues" evidence="1">
    <location>
        <begin position="63"/>
        <end position="73"/>
    </location>
</feature>
<reference evidence="2" key="1">
    <citation type="submission" date="2023-07" db="EMBL/GenBank/DDBJ databases">
        <title>draft genome sequence of fig (Ficus carica).</title>
        <authorList>
            <person name="Takahashi T."/>
            <person name="Nishimura K."/>
        </authorList>
    </citation>
    <scope>NUCLEOTIDE SEQUENCE</scope>
</reference>
<dbReference type="Proteomes" id="UP001187192">
    <property type="component" value="Unassembled WGS sequence"/>
</dbReference>
<organism evidence="2 3">
    <name type="scientific">Ficus carica</name>
    <name type="common">Common fig</name>
    <dbReference type="NCBI Taxonomy" id="3494"/>
    <lineage>
        <taxon>Eukaryota</taxon>
        <taxon>Viridiplantae</taxon>
        <taxon>Streptophyta</taxon>
        <taxon>Embryophyta</taxon>
        <taxon>Tracheophyta</taxon>
        <taxon>Spermatophyta</taxon>
        <taxon>Magnoliopsida</taxon>
        <taxon>eudicotyledons</taxon>
        <taxon>Gunneridae</taxon>
        <taxon>Pentapetalae</taxon>
        <taxon>rosids</taxon>
        <taxon>fabids</taxon>
        <taxon>Rosales</taxon>
        <taxon>Moraceae</taxon>
        <taxon>Ficeae</taxon>
        <taxon>Ficus</taxon>
    </lineage>
</organism>
<dbReference type="AlphaFoldDB" id="A0AA88EJ41"/>
<comment type="caution">
    <text evidence="2">The sequence shown here is derived from an EMBL/GenBank/DDBJ whole genome shotgun (WGS) entry which is preliminary data.</text>
</comment>
<evidence type="ECO:0000256" key="1">
    <source>
        <dbReference type="SAM" id="MobiDB-lite"/>
    </source>
</evidence>
<evidence type="ECO:0000313" key="2">
    <source>
        <dbReference type="EMBL" id="GMN75518.1"/>
    </source>
</evidence>
<keyword evidence="3" id="KW-1185">Reference proteome</keyword>
<feature type="compositionally biased region" description="Basic and acidic residues" evidence="1">
    <location>
        <begin position="104"/>
        <end position="130"/>
    </location>
</feature>
<sequence length="130" mass="13896">MEKKKGVSSAVTGANPDWNSGGSQPISELQRGWTTQIGTLKEKNTSVVELPPTLASPISPPMSKDDPMNENHESLSQPKKGKLGLRRGPRRNGTEDQEGEDGGAPERGRDAENEGGRARDPRERAGKAPG</sequence>
<feature type="compositionally biased region" description="Polar residues" evidence="1">
    <location>
        <begin position="9"/>
        <end position="38"/>
    </location>
</feature>
<gene>
    <name evidence="2" type="ORF">TIFTF001_056537</name>
</gene>
<accession>A0AA88EJ41</accession>
<feature type="region of interest" description="Disordered" evidence="1">
    <location>
        <begin position="1"/>
        <end position="130"/>
    </location>
</feature>
<dbReference type="EMBL" id="BTGU01021093">
    <property type="protein sequence ID" value="GMN75518.1"/>
    <property type="molecule type" value="Genomic_DNA"/>
</dbReference>